<proteinExistence type="predicted"/>
<accession>A0ABS8S4T0</accession>
<dbReference type="Proteomes" id="UP000823775">
    <property type="component" value="Unassembled WGS sequence"/>
</dbReference>
<gene>
    <name evidence="1" type="ORF">HAX54_022688</name>
</gene>
<protein>
    <submittedName>
        <fullName evidence="1">Uncharacterized protein</fullName>
    </submittedName>
</protein>
<evidence type="ECO:0000313" key="1">
    <source>
        <dbReference type="EMBL" id="MCD7453932.1"/>
    </source>
</evidence>
<feature type="non-terminal residue" evidence="1">
    <location>
        <position position="132"/>
    </location>
</feature>
<keyword evidence="2" id="KW-1185">Reference proteome</keyword>
<dbReference type="EMBL" id="JACEIK010000274">
    <property type="protein sequence ID" value="MCD7453932.1"/>
    <property type="molecule type" value="Genomic_DNA"/>
</dbReference>
<sequence>MYLAYVGISLKASINGIFTCSCLKFSRHFLKLASSLCFCNLCGKGGVDLSTVNLCYSTTSFSNFSLYIGSGIGFDDVGYGIGVSLCGKVVEAYTGLQALLLETLQFPIDFLFKGSYRQLPSISQCYCHYLLQ</sequence>
<reference evidence="1 2" key="1">
    <citation type="journal article" date="2021" name="BMC Genomics">
        <title>Datura genome reveals duplications of psychoactive alkaloid biosynthetic genes and high mutation rate following tissue culture.</title>
        <authorList>
            <person name="Rajewski A."/>
            <person name="Carter-House D."/>
            <person name="Stajich J."/>
            <person name="Litt A."/>
        </authorList>
    </citation>
    <scope>NUCLEOTIDE SEQUENCE [LARGE SCALE GENOMIC DNA]</scope>
    <source>
        <strain evidence="1">AR-01</strain>
    </source>
</reference>
<organism evidence="1 2">
    <name type="scientific">Datura stramonium</name>
    <name type="common">Jimsonweed</name>
    <name type="synonym">Common thornapple</name>
    <dbReference type="NCBI Taxonomy" id="4076"/>
    <lineage>
        <taxon>Eukaryota</taxon>
        <taxon>Viridiplantae</taxon>
        <taxon>Streptophyta</taxon>
        <taxon>Embryophyta</taxon>
        <taxon>Tracheophyta</taxon>
        <taxon>Spermatophyta</taxon>
        <taxon>Magnoliopsida</taxon>
        <taxon>eudicotyledons</taxon>
        <taxon>Gunneridae</taxon>
        <taxon>Pentapetalae</taxon>
        <taxon>asterids</taxon>
        <taxon>lamiids</taxon>
        <taxon>Solanales</taxon>
        <taxon>Solanaceae</taxon>
        <taxon>Solanoideae</taxon>
        <taxon>Datureae</taxon>
        <taxon>Datura</taxon>
    </lineage>
</organism>
<evidence type="ECO:0000313" key="2">
    <source>
        <dbReference type="Proteomes" id="UP000823775"/>
    </source>
</evidence>
<name>A0ABS8S4T0_DATST</name>
<comment type="caution">
    <text evidence="1">The sequence shown here is derived from an EMBL/GenBank/DDBJ whole genome shotgun (WGS) entry which is preliminary data.</text>
</comment>